<protein>
    <recommendedName>
        <fullName evidence="5">Integral membrane protein</fullName>
    </recommendedName>
</protein>
<feature type="transmembrane region" description="Helical" evidence="2">
    <location>
        <begin position="119"/>
        <end position="135"/>
    </location>
</feature>
<accession>A0A1R1L9M9</accession>
<evidence type="ECO:0000256" key="2">
    <source>
        <dbReference type="SAM" id="Phobius"/>
    </source>
</evidence>
<evidence type="ECO:0000256" key="1">
    <source>
        <dbReference type="SAM" id="MobiDB-lite"/>
    </source>
</evidence>
<dbReference type="AlphaFoldDB" id="A0A1R1L9M9"/>
<feature type="region of interest" description="Disordered" evidence="1">
    <location>
        <begin position="144"/>
        <end position="165"/>
    </location>
</feature>
<keyword evidence="2" id="KW-0812">Transmembrane</keyword>
<reference evidence="3 4" key="1">
    <citation type="submission" date="2016-12" db="EMBL/GenBank/DDBJ databases">
        <title>Draft genome of Tersicoccus phoenicis 1P05MA.</title>
        <authorList>
            <person name="Nakajima Y."/>
            <person name="Yoshizawa S."/>
            <person name="Nakamura K."/>
            <person name="Ogura Y."/>
            <person name="Hayashi T."/>
            <person name="Kogure K."/>
        </authorList>
    </citation>
    <scope>NUCLEOTIDE SEQUENCE [LARGE SCALE GENOMIC DNA]</scope>
    <source>
        <strain evidence="3 4">1p05MA</strain>
    </source>
</reference>
<dbReference type="RefSeq" id="WP_076704380.1">
    <property type="nucleotide sequence ID" value="NZ_MRDE01000064.1"/>
</dbReference>
<feature type="transmembrane region" description="Helical" evidence="2">
    <location>
        <begin position="21"/>
        <end position="41"/>
    </location>
</feature>
<proteinExistence type="predicted"/>
<dbReference type="STRING" id="554083.BKD30_09690"/>
<keyword evidence="4" id="KW-1185">Reference proteome</keyword>
<comment type="caution">
    <text evidence="3">The sequence shown here is derived from an EMBL/GenBank/DDBJ whole genome shotgun (WGS) entry which is preliminary data.</text>
</comment>
<dbReference type="EMBL" id="MRDE01000064">
    <property type="protein sequence ID" value="OMH24223.1"/>
    <property type="molecule type" value="Genomic_DNA"/>
</dbReference>
<gene>
    <name evidence="3" type="ORF">BKD30_09690</name>
</gene>
<evidence type="ECO:0000313" key="4">
    <source>
        <dbReference type="Proteomes" id="UP000187085"/>
    </source>
</evidence>
<evidence type="ECO:0000313" key="3">
    <source>
        <dbReference type="EMBL" id="OMH24223.1"/>
    </source>
</evidence>
<name>A0A1R1L9M9_9MICC</name>
<organism evidence="3 4">
    <name type="scientific">Tersicoccus phoenicis</name>
    <dbReference type="NCBI Taxonomy" id="554083"/>
    <lineage>
        <taxon>Bacteria</taxon>
        <taxon>Bacillati</taxon>
        <taxon>Actinomycetota</taxon>
        <taxon>Actinomycetes</taxon>
        <taxon>Micrococcales</taxon>
        <taxon>Micrococcaceae</taxon>
        <taxon>Tersicoccus</taxon>
    </lineage>
</organism>
<evidence type="ECO:0008006" key="5">
    <source>
        <dbReference type="Google" id="ProtNLM"/>
    </source>
</evidence>
<dbReference type="OrthoDB" id="25997at2"/>
<feature type="transmembrane region" description="Helical" evidence="2">
    <location>
        <begin position="79"/>
        <end position="99"/>
    </location>
</feature>
<feature type="transmembrane region" description="Helical" evidence="2">
    <location>
        <begin position="53"/>
        <end position="72"/>
    </location>
</feature>
<keyword evidence="2" id="KW-1133">Transmembrane helix</keyword>
<dbReference type="Proteomes" id="UP000187085">
    <property type="component" value="Unassembled WGS sequence"/>
</dbReference>
<sequence length="165" mass="17224">MGRTGRPVNEAPRTSKASGPGRLVIAVYAIFALAASARATFQIATKFADAPLAYLLSAFAAAVYIVATVCLASRRPGSWTAAVVAVGIELVGVLAVGLLSVLDPTALPHDTVWSAFGRGYGFVPLVLPIVGLWWLHRNRPGRARRAESGTARGTTTEPRRGGDGA</sequence>
<keyword evidence="2" id="KW-0472">Membrane</keyword>